<sequence length="469" mass="53231">MRSARNSALQLDEICREIVAHILSHSEEGETSYHRSLARLARTSHAFFFPAINALWHTLDNTEPIIHLLDFLPSGIPAKAVAETASSRNDRTCPLWRLHYYAGRIRKLSVTQYVNQQRELAAYARLRSASEFQPLFTGINELEIVWYDIQNYQDLLDFTSLVAVPSLRRMSVKLNLEQRHGLDMLLPVLEPFICKSASLSSLKVELPRGQDANVALLQKVMSFKRLEALELRGIFVSVTQLNDVLGHSDRLCYLNAQIADTNLSGSLSHSPALFPCLDVLETTGTPVHIIEVVEILPKTLTELRLPLQTLSSLEINDICIRIGHRFRSFGTLKTLCISTPFQSNIDDHHPSTGLFTIRPLFDIDTLEDVNITFGEHILIWKDDDVLTLATAWPRLKSLMVDWVPADIPQVPTLHTLVLFAQRCSNLRSLILRDNRIYVFTDTPPLSRLPLPDTIDARELFGLMYQYTQC</sequence>
<dbReference type="Gene3D" id="3.80.10.10">
    <property type="entry name" value="Ribonuclease Inhibitor"/>
    <property type="match status" value="1"/>
</dbReference>
<dbReference type="AlphaFoldDB" id="A0A8H7P2V6"/>
<reference evidence="1" key="2">
    <citation type="journal article" name="Front. Microbiol.">
        <title>Degradative Capacity of Two Strains of Rhodonia placenta: From Phenotype to Genotype.</title>
        <authorList>
            <person name="Kolle M."/>
            <person name="Horta M.A.C."/>
            <person name="Nowrousian M."/>
            <person name="Ohm R.A."/>
            <person name="Benz J.P."/>
            <person name="Pilgard A."/>
        </authorList>
    </citation>
    <scope>NUCLEOTIDE SEQUENCE</scope>
    <source>
        <strain evidence="1">FPRL280</strain>
    </source>
</reference>
<accession>A0A8H7P2V6</accession>
<organism evidence="1 2">
    <name type="scientific">Rhodonia placenta</name>
    <dbReference type="NCBI Taxonomy" id="104341"/>
    <lineage>
        <taxon>Eukaryota</taxon>
        <taxon>Fungi</taxon>
        <taxon>Dikarya</taxon>
        <taxon>Basidiomycota</taxon>
        <taxon>Agaricomycotina</taxon>
        <taxon>Agaricomycetes</taxon>
        <taxon>Polyporales</taxon>
        <taxon>Adustoporiaceae</taxon>
        <taxon>Rhodonia</taxon>
    </lineage>
</organism>
<proteinExistence type="predicted"/>
<dbReference type="SUPFAM" id="SSF52047">
    <property type="entry name" value="RNI-like"/>
    <property type="match status" value="1"/>
</dbReference>
<dbReference type="Proteomes" id="UP000639403">
    <property type="component" value="Unassembled WGS sequence"/>
</dbReference>
<comment type="caution">
    <text evidence="1">The sequence shown here is derived from an EMBL/GenBank/DDBJ whole genome shotgun (WGS) entry which is preliminary data.</text>
</comment>
<evidence type="ECO:0000313" key="1">
    <source>
        <dbReference type="EMBL" id="KAF9814223.1"/>
    </source>
</evidence>
<dbReference type="InterPro" id="IPR032675">
    <property type="entry name" value="LRR_dom_sf"/>
</dbReference>
<evidence type="ECO:0000313" key="2">
    <source>
        <dbReference type="Proteomes" id="UP000639403"/>
    </source>
</evidence>
<reference evidence="1" key="1">
    <citation type="submission" date="2020-11" db="EMBL/GenBank/DDBJ databases">
        <authorList>
            <person name="Koelle M."/>
            <person name="Horta M.A.C."/>
            <person name="Nowrousian M."/>
            <person name="Ohm R.A."/>
            <person name="Benz P."/>
            <person name="Pilgard A."/>
        </authorList>
    </citation>
    <scope>NUCLEOTIDE SEQUENCE</scope>
    <source>
        <strain evidence="1">FPRL280</strain>
    </source>
</reference>
<protein>
    <recommendedName>
        <fullName evidence="3">F-box domain-containing protein</fullName>
    </recommendedName>
</protein>
<name>A0A8H7P2V6_9APHY</name>
<evidence type="ECO:0008006" key="3">
    <source>
        <dbReference type="Google" id="ProtNLM"/>
    </source>
</evidence>
<gene>
    <name evidence="1" type="ORF">IEO21_05234</name>
</gene>
<dbReference type="EMBL" id="JADOXO010000091">
    <property type="protein sequence ID" value="KAF9814223.1"/>
    <property type="molecule type" value="Genomic_DNA"/>
</dbReference>